<reference evidence="2" key="1">
    <citation type="journal article" date="2022" name="Int. J. Mol. Sci.">
        <title>Draft Genome of Tanacetum Coccineum: Genomic Comparison of Closely Related Tanacetum-Family Plants.</title>
        <authorList>
            <person name="Yamashiro T."/>
            <person name="Shiraishi A."/>
            <person name="Nakayama K."/>
            <person name="Satake H."/>
        </authorList>
    </citation>
    <scope>NUCLEOTIDE SEQUENCE</scope>
</reference>
<evidence type="ECO:0000313" key="2">
    <source>
        <dbReference type="EMBL" id="GJT84084.1"/>
    </source>
</evidence>
<evidence type="ECO:0000313" key="3">
    <source>
        <dbReference type="Proteomes" id="UP001151760"/>
    </source>
</evidence>
<keyword evidence="3" id="KW-1185">Reference proteome</keyword>
<evidence type="ECO:0000259" key="1">
    <source>
        <dbReference type="PROSITE" id="PS50878"/>
    </source>
</evidence>
<dbReference type="PROSITE" id="PS50878">
    <property type="entry name" value="RT_POL"/>
    <property type="match status" value="1"/>
</dbReference>
<dbReference type="GO" id="GO:0003964">
    <property type="term" value="F:RNA-directed DNA polymerase activity"/>
    <property type="evidence" value="ECO:0007669"/>
    <property type="project" value="UniProtKB-KW"/>
</dbReference>
<dbReference type="CDD" id="cd01650">
    <property type="entry name" value="RT_nLTR_like"/>
    <property type="match status" value="1"/>
</dbReference>
<sequence length="1008" mass="113074">MSWSWCKLLQLREIVRPFFWVRLGNGLNTSLWYGMWCTESPLIRFLSPRDIAKEGYSITSCVADVMLERLKCMVSALHPSSFLPYMAGNAKESQYAINVEGLPPLARNIGAVKAVLKDFGRILEMGPLDFETKFHAPIKLLVLRTCMNEVSESLPVTLNGKTYLIRVFEDRFNAGILIPSSSSVNDFKDSKYFGFLSSESKEDSPFEEEFVGPSLLNGDDGLNSGGRSLPNGEFEKSSFQRLSDNANGIIEDQPGDLRVMRNIGELIRPHSSTDFAFSNTVGASGGILTMWNSNIFTMKQRILDRNFVAVLRKWAGVSYFNAVRTNDERDGCAFDEGEANSFNDFISRVGLFDFPLNGRRFTRFDKNGTKVSKLDRFLVTHNFLDLWSDASVSVLCRSYSDHCPILLQVGLPDLGPKSFNFFDKWIGVAELVGVIANALASTPNSPSPDLRLKDKIKTLRSAIRCWAIKRASAEAKAKEDMLNYLVKWDIKVESGQINQFDVDKLPDDIKHAALDHFASRFKYSNSSRPSFTSNLFRKLSTLDSNLLESNISLGEIKCAHFEATSTIANGCNPSFIVLIPKKQDPLSFSDYCPISLIGCIYKIISKILASRLAKVMPSIIGPNQTAFIAGRQILGGCLVANEIIRMANIEKHKLLLFKVDFEKAFDSVNWIFLCNTMRQMGFGEKWIKWICACLSSASISVLVNGSPSREFKMERGLRQEDPLSSFLFLIVTEALQIPILEACNKVRSKYADDALFFGDWSRINVKNLILILKCFENASGLKINLSKSKIYGVGVLADEVEVIASSLGYDHGSIPFMYLGLPVGKRMRFSDGWNVVVNRFRDRLSSWKSKSLSIGGRLTLIRSIFGSLPIYYLSLFLAPKKVINLLESIRCRFFWGHNESHRDICWVKWNSILLDHSSGGLGVGSIFAKNLGLLGKWKWRFLTEKEVLWRMVIKEFYGEDGGLFSLAASHDSSGVWVDIIKAVARTENIVPSFRNSFVLKISNGSSIS</sequence>
<dbReference type="SUPFAM" id="SSF56219">
    <property type="entry name" value="DNase I-like"/>
    <property type="match status" value="1"/>
</dbReference>
<dbReference type="InterPro" id="IPR000477">
    <property type="entry name" value="RT_dom"/>
</dbReference>
<keyword evidence="2" id="KW-0808">Transferase</keyword>
<dbReference type="Pfam" id="PF00078">
    <property type="entry name" value="RVT_1"/>
    <property type="match status" value="1"/>
</dbReference>
<dbReference type="PANTHER" id="PTHR33116">
    <property type="entry name" value="REVERSE TRANSCRIPTASE ZINC-BINDING DOMAIN-CONTAINING PROTEIN-RELATED-RELATED"/>
    <property type="match status" value="1"/>
</dbReference>
<dbReference type="Gene3D" id="3.60.10.10">
    <property type="entry name" value="Endonuclease/exonuclease/phosphatase"/>
    <property type="match status" value="1"/>
</dbReference>
<reference evidence="2" key="2">
    <citation type="submission" date="2022-01" db="EMBL/GenBank/DDBJ databases">
        <authorList>
            <person name="Yamashiro T."/>
            <person name="Shiraishi A."/>
            <person name="Satake H."/>
            <person name="Nakayama K."/>
        </authorList>
    </citation>
    <scope>NUCLEOTIDE SEQUENCE</scope>
</reference>
<name>A0ABQ5H8D6_9ASTR</name>
<proteinExistence type="predicted"/>
<gene>
    <name evidence="2" type="ORF">Tco_1058426</name>
</gene>
<dbReference type="PANTHER" id="PTHR33116:SF78">
    <property type="entry name" value="OS12G0587133 PROTEIN"/>
    <property type="match status" value="1"/>
</dbReference>
<accession>A0ABQ5H8D6</accession>
<dbReference type="Proteomes" id="UP001151760">
    <property type="component" value="Unassembled WGS sequence"/>
</dbReference>
<keyword evidence="2" id="KW-0548">Nucleotidyltransferase</keyword>
<dbReference type="EMBL" id="BQNB010019323">
    <property type="protein sequence ID" value="GJT84084.1"/>
    <property type="molecule type" value="Genomic_DNA"/>
</dbReference>
<feature type="domain" description="Reverse transcriptase" evidence="1">
    <location>
        <begin position="560"/>
        <end position="823"/>
    </location>
</feature>
<dbReference type="InterPro" id="IPR036691">
    <property type="entry name" value="Endo/exonu/phosph_ase_sf"/>
</dbReference>
<keyword evidence="2" id="KW-0695">RNA-directed DNA polymerase</keyword>
<comment type="caution">
    <text evidence="2">The sequence shown here is derived from an EMBL/GenBank/DDBJ whole genome shotgun (WGS) entry which is preliminary data.</text>
</comment>
<feature type="non-terminal residue" evidence="2">
    <location>
        <position position="1008"/>
    </location>
</feature>
<organism evidence="2 3">
    <name type="scientific">Tanacetum coccineum</name>
    <dbReference type="NCBI Taxonomy" id="301880"/>
    <lineage>
        <taxon>Eukaryota</taxon>
        <taxon>Viridiplantae</taxon>
        <taxon>Streptophyta</taxon>
        <taxon>Embryophyta</taxon>
        <taxon>Tracheophyta</taxon>
        <taxon>Spermatophyta</taxon>
        <taxon>Magnoliopsida</taxon>
        <taxon>eudicotyledons</taxon>
        <taxon>Gunneridae</taxon>
        <taxon>Pentapetalae</taxon>
        <taxon>asterids</taxon>
        <taxon>campanulids</taxon>
        <taxon>Asterales</taxon>
        <taxon>Asteraceae</taxon>
        <taxon>Asteroideae</taxon>
        <taxon>Anthemideae</taxon>
        <taxon>Anthemidinae</taxon>
        <taxon>Tanacetum</taxon>
    </lineage>
</organism>
<protein>
    <submittedName>
        <fullName evidence="2">RNA-directed DNA polymerase</fullName>
    </submittedName>
</protein>